<reference evidence="1 2" key="1">
    <citation type="journal article" date="2009" name="Nature">
        <title>The Sorghum bicolor genome and the diversification of grasses.</title>
        <authorList>
            <person name="Paterson A.H."/>
            <person name="Bowers J.E."/>
            <person name="Bruggmann R."/>
            <person name="Dubchak I."/>
            <person name="Grimwood J."/>
            <person name="Gundlach H."/>
            <person name="Haberer G."/>
            <person name="Hellsten U."/>
            <person name="Mitros T."/>
            <person name="Poliakov A."/>
            <person name="Schmutz J."/>
            <person name="Spannagl M."/>
            <person name="Tang H."/>
            <person name="Wang X."/>
            <person name="Wicker T."/>
            <person name="Bharti A.K."/>
            <person name="Chapman J."/>
            <person name="Feltus F.A."/>
            <person name="Gowik U."/>
            <person name="Grigoriev I.V."/>
            <person name="Lyons E."/>
            <person name="Maher C.A."/>
            <person name="Martis M."/>
            <person name="Narechania A."/>
            <person name="Otillar R.P."/>
            <person name="Penning B.W."/>
            <person name="Salamov A.A."/>
            <person name="Wang Y."/>
            <person name="Zhang L."/>
            <person name="Carpita N.C."/>
            <person name="Freeling M."/>
            <person name="Gingle A.R."/>
            <person name="Hash C.T."/>
            <person name="Keller B."/>
            <person name="Klein P."/>
            <person name="Kresovich S."/>
            <person name="McCann M.C."/>
            <person name="Ming R."/>
            <person name="Peterson D.G."/>
            <person name="Mehboob-ur-Rahman"/>
            <person name="Ware D."/>
            <person name="Westhoff P."/>
            <person name="Mayer K.F."/>
            <person name="Messing J."/>
            <person name="Rokhsar D.S."/>
        </authorList>
    </citation>
    <scope>NUCLEOTIDE SEQUENCE [LARGE SCALE GENOMIC DNA]</scope>
    <source>
        <strain evidence="2">cv. BTx623</strain>
    </source>
</reference>
<keyword evidence="2" id="KW-1185">Reference proteome</keyword>
<sequence>MTIDQWLYDIFELVWSTRKLTQFVFLFFFLECRRGNLPLRSLDKIFPFGRQGGPRHLSGSGDRPLH</sequence>
<reference evidence="2" key="2">
    <citation type="journal article" date="2018" name="Plant J.">
        <title>The Sorghum bicolor reference genome: improved assembly, gene annotations, a transcriptome atlas, and signatures of genome organization.</title>
        <authorList>
            <person name="McCormick R.F."/>
            <person name="Truong S.K."/>
            <person name="Sreedasyam A."/>
            <person name="Jenkins J."/>
            <person name="Shu S."/>
            <person name="Sims D."/>
            <person name="Kennedy M."/>
            <person name="Amirebrahimi M."/>
            <person name="Weers B.D."/>
            <person name="McKinley B."/>
            <person name="Mattison A."/>
            <person name="Morishige D.T."/>
            <person name="Grimwood J."/>
            <person name="Schmutz J."/>
            <person name="Mullet J.E."/>
        </authorList>
    </citation>
    <scope>NUCLEOTIDE SEQUENCE [LARGE SCALE GENOMIC DNA]</scope>
    <source>
        <strain evidence="2">cv. BTx623</strain>
    </source>
</reference>
<evidence type="ECO:0000313" key="2">
    <source>
        <dbReference type="Proteomes" id="UP000000768"/>
    </source>
</evidence>
<name>A0A1W0VRV2_SORBI</name>
<organism evidence="1 2">
    <name type="scientific">Sorghum bicolor</name>
    <name type="common">Sorghum</name>
    <name type="synonym">Sorghum vulgare</name>
    <dbReference type="NCBI Taxonomy" id="4558"/>
    <lineage>
        <taxon>Eukaryota</taxon>
        <taxon>Viridiplantae</taxon>
        <taxon>Streptophyta</taxon>
        <taxon>Embryophyta</taxon>
        <taxon>Tracheophyta</taxon>
        <taxon>Spermatophyta</taxon>
        <taxon>Magnoliopsida</taxon>
        <taxon>Liliopsida</taxon>
        <taxon>Poales</taxon>
        <taxon>Poaceae</taxon>
        <taxon>PACMAD clade</taxon>
        <taxon>Panicoideae</taxon>
        <taxon>Andropogonodae</taxon>
        <taxon>Andropogoneae</taxon>
        <taxon>Sorghinae</taxon>
        <taxon>Sorghum</taxon>
    </lineage>
</organism>
<dbReference type="Proteomes" id="UP000000768">
    <property type="component" value="Chromosome 10"/>
</dbReference>
<dbReference type="Gramene" id="OQU75984">
    <property type="protein sequence ID" value="OQU75984"/>
    <property type="gene ID" value="SORBI_3010G068950"/>
</dbReference>
<proteinExistence type="predicted"/>
<dbReference type="EMBL" id="CM000769">
    <property type="protein sequence ID" value="OQU75984.1"/>
    <property type="molecule type" value="Genomic_DNA"/>
</dbReference>
<protein>
    <submittedName>
        <fullName evidence="1">Uncharacterized protein</fullName>
    </submittedName>
</protein>
<accession>A0A1W0VRV2</accession>
<evidence type="ECO:0000313" key="1">
    <source>
        <dbReference type="EMBL" id="OQU75984.1"/>
    </source>
</evidence>
<gene>
    <name evidence="1" type="ORF">SORBI_3010G068950</name>
</gene>
<dbReference type="AlphaFoldDB" id="A0A1W0VRV2"/>
<dbReference type="InParanoid" id="A0A1W0VRV2"/>